<dbReference type="HOGENOM" id="CLU_198487_0_0_1"/>
<dbReference type="PhylomeDB" id="E9GP15"/>
<dbReference type="EMBL" id="GL732555">
    <property type="protein sequence ID" value="EFX78853.1"/>
    <property type="molecule type" value="Genomic_DNA"/>
</dbReference>
<dbReference type="OrthoDB" id="6127264at2759"/>
<keyword evidence="2" id="KW-1185">Reference proteome</keyword>
<dbReference type="KEGG" id="dpx:DAPPUDRAFT_245765"/>
<sequence length="58" mass="5984">MTTIVTRGSTLDDCIWTGTAPFCEGGCDMVGYVARETSSSGDGATCWTGIKVLCCPAS</sequence>
<dbReference type="InParanoid" id="E9GP15"/>
<name>E9GP15_DAPPU</name>
<accession>E9GP15</accession>
<evidence type="ECO:0000313" key="2">
    <source>
        <dbReference type="Proteomes" id="UP000000305"/>
    </source>
</evidence>
<organism evidence="1 2">
    <name type="scientific">Daphnia pulex</name>
    <name type="common">Water flea</name>
    <dbReference type="NCBI Taxonomy" id="6669"/>
    <lineage>
        <taxon>Eukaryota</taxon>
        <taxon>Metazoa</taxon>
        <taxon>Ecdysozoa</taxon>
        <taxon>Arthropoda</taxon>
        <taxon>Crustacea</taxon>
        <taxon>Branchiopoda</taxon>
        <taxon>Diplostraca</taxon>
        <taxon>Cladocera</taxon>
        <taxon>Anomopoda</taxon>
        <taxon>Daphniidae</taxon>
        <taxon>Daphnia</taxon>
    </lineage>
</organism>
<gene>
    <name evidence="1" type="ORF">DAPPUDRAFT_245765</name>
</gene>
<dbReference type="Proteomes" id="UP000000305">
    <property type="component" value="Unassembled WGS sequence"/>
</dbReference>
<dbReference type="PANTHER" id="PTHR35180">
    <property type="entry name" value="PROTEIN CBG06219"/>
    <property type="match status" value="1"/>
</dbReference>
<proteinExistence type="predicted"/>
<protein>
    <submittedName>
        <fullName evidence="1">Uncharacterized protein</fullName>
    </submittedName>
</protein>
<dbReference type="AlphaFoldDB" id="E9GP15"/>
<dbReference type="PANTHER" id="PTHR35180:SF4">
    <property type="entry name" value="PROTEIN CBG06219"/>
    <property type="match status" value="1"/>
</dbReference>
<evidence type="ECO:0000313" key="1">
    <source>
        <dbReference type="EMBL" id="EFX78853.1"/>
    </source>
</evidence>
<reference evidence="1 2" key="1">
    <citation type="journal article" date="2011" name="Science">
        <title>The ecoresponsive genome of Daphnia pulex.</title>
        <authorList>
            <person name="Colbourne J.K."/>
            <person name="Pfrender M.E."/>
            <person name="Gilbert D."/>
            <person name="Thomas W.K."/>
            <person name="Tucker A."/>
            <person name="Oakley T.H."/>
            <person name="Tokishita S."/>
            <person name="Aerts A."/>
            <person name="Arnold G.J."/>
            <person name="Basu M.K."/>
            <person name="Bauer D.J."/>
            <person name="Caceres C.E."/>
            <person name="Carmel L."/>
            <person name="Casola C."/>
            <person name="Choi J.H."/>
            <person name="Detter J.C."/>
            <person name="Dong Q."/>
            <person name="Dusheyko S."/>
            <person name="Eads B.D."/>
            <person name="Frohlich T."/>
            <person name="Geiler-Samerotte K.A."/>
            <person name="Gerlach D."/>
            <person name="Hatcher P."/>
            <person name="Jogdeo S."/>
            <person name="Krijgsveld J."/>
            <person name="Kriventseva E.V."/>
            <person name="Kultz D."/>
            <person name="Laforsch C."/>
            <person name="Lindquist E."/>
            <person name="Lopez J."/>
            <person name="Manak J.R."/>
            <person name="Muller J."/>
            <person name="Pangilinan J."/>
            <person name="Patwardhan R.P."/>
            <person name="Pitluck S."/>
            <person name="Pritham E.J."/>
            <person name="Rechtsteiner A."/>
            <person name="Rho M."/>
            <person name="Rogozin I.B."/>
            <person name="Sakarya O."/>
            <person name="Salamov A."/>
            <person name="Schaack S."/>
            <person name="Shapiro H."/>
            <person name="Shiga Y."/>
            <person name="Skalitzky C."/>
            <person name="Smith Z."/>
            <person name="Souvorov A."/>
            <person name="Sung W."/>
            <person name="Tang Z."/>
            <person name="Tsuchiya D."/>
            <person name="Tu H."/>
            <person name="Vos H."/>
            <person name="Wang M."/>
            <person name="Wolf Y.I."/>
            <person name="Yamagata H."/>
            <person name="Yamada T."/>
            <person name="Ye Y."/>
            <person name="Shaw J.R."/>
            <person name="Andrews J."/>
            <person name="Crease T.J."/>
            <person name="Tang H."/>
            <person name="Lucas S.M."/>
            <person name="Robertson H.M."/>
            <person name="Bork P."/>
            <person name="Koonin E.V."/>
            <person name="Zdobnov E.M."/>
            <person name="Grigoriev I.V."/>
            <person name="Lynch M."/>
            <person name="Boore J.L."/>
        </authorList>
    </citation>
    <scope>NUCLEOTIDE SEQUENCE [LARGE SCALE GENOMIC DNA]</scope>
</reference>